<keyword evidence="1" id="KW-0472">Membrane</keyword>
<dbReference type="VEuPathDB" id="TriTrypDB:TcIL3000_0_56040"/>
<proteinExistence type="predicted"/>
<reference evidence="2 3" key="2">
    <citation type="journal article" date="2012" name="Proc. Natl. Acad. Sci. U.S.A.">
        <title>Antigenic diversity is generated by distinct evolutionary mechanisms in African trypanosome species.</title>
        <authorList>
            <person name="Jackson A.P."/>
            <person name="Berry A."/>
            <person name="Aslett M."/>
            <person name="Allison H.C."/>
            <person name="Burton P."/>
            <person name="Vavrova-Anderson J."/>
            <person name="Brown R."/>
            <person name="Browne H."/>
            <person name="Corton N."/>
            <person name="Hauser H."/>
            <person name="Gamble J."/>
            <person name="Gilderthorp R."/>
            <person name="Marcello L."/>
            <person name="McQuillan J."/>
            <person name="Otto T.D."/>
            <person name="Quail M.A."/>
            <person name="Sanders M.J."/>
            <person name="van Tonder A."/>
            <person name="Ginger M.L."/>
            <person name="Field M.C."/>
            <person name="Barry J.D."/>
            <person name="Hertz-Fowler C."/>
            <person name="Berriman M."/>
        </authorList>
    </citation>
    <scope>NUCLEOTIDE SEQUENCE [LARGE SCALE GENOMIC DNA]</scope>
    <source>
        <strain evidence="2 3">IL3000</strain>
    </source>
</reference>
<name>F9WCP3_TRYCI</name>
<dbReference type="EMBL" id="CAEQ01001748">
    <property type="protein sequence ID" value="CCD15038.1"/>
    <property type="molecule type" value="Genomic_DNA"/>
</dbReference>
<reference evidence="3" key="1">
    <citation type="submission" date="2011-07" db="EMBL/GenBank/DDBJ databases">
        <title>Divergent evolution of antigenic variation in African trypanosomes.</title>
        <authorList>
            <person name="Jackson A.P."/>
            <person name="Berry A."/>
            <person name="Allison H.C."/>
            <person name="Burton P."/>
            <person name="Anderson J."/>
            <person name="Aslett M."/>
            <person name="Brown R."/>
            <person name="Corton N."/>
            <person name="Harris D."/>
            <person name="Hauser H."/>
            <person name="Gamble J."/>
            <person name="Gilderthorp R."/>
            <person name="McQuillan J."/>
            <person name="Quail M.A."/>
            <person name="Sanders M."/>
            <person name="Van Tonder A."/>
            <person name="Ginger M.L."/>
            <person name="Donelson J.E."/>
            <person name="Field M.C."/>
            <person name="Barry J.D."/>
            <person name="Berriman M."/>
            <person name="Hertz-Fowler C."/>
        </authorList>
    </citation>
    <scope>NUCLEOTIDE SEQUENCE [LARGE SCALE GENOMIC DNA]</scope>
    <source>
        <strain evidence="3">IL3000</strain>
    </source>
</reference>
<dbReference type="Proteomes" id="UP000000702">
    <property type="component" value="Unassembled WGS sequence"/>
</dbReference>
<keyword evidence="3" id="KW-1185">Reference proteome</keyword>
<comment type="caution">
    <text evidence="2">The sequence shown here is derived from an EMBL/GenBank/DDBJ whole genome shotgun (WGS) entry which is preliminary data.</text>
</comment>
<organism evidence="2 3">
    <name type="scientific">Trypanosoma congolense (strain IL3000)</name>
    <dbReference type="NCBI Taxonomy" id="1068625"/>
    <lineage>
        <taxon>Eukaryota</taxon>
        <taxon>Discoba</taxon>
        <taxon>Euglenozoa</taxon>
        <taxon>Kinetoplastea</taxon>
        <taxon>Metakinetoplastina</taxon>
        <taxon>Trypanosomatida</taxon>
        <taxon>Trypanosomatidae</taxon>
        <taxon>Trypanosoma</taxon>
        <taxon>Nannomonas</taxon>
    </lineage>
</organism>
<accession>F9WCP3</accession>
<gene>
    <name evidence="2" type="ORF">TCIL3000_0_56040</name>
</gene>
<feature type="transmembrane region" description="Helical" evidence="1">
    <location>
        <begin position="87"/>
        <end position="107"/>
    </location>
</feature>
<evidence type="ECO:0000256" key="1">
    <source>
        <dbReference type="SAM" id="Phobius"/>
    </source>
</evidence>
<protein>
    <submittedName>
        <fullName evidence="2">WGS project CAEQ00000000 data, annotated contig 2255</fullName>
    </submittedName>
</protein>
<dbReference type="AlphaFoldDB" id="F9WCP3"/>
<keyword evidence="1" id="KW-0812">Transmembrane</keyword>
<evidence type="ECO:0000313" key="2">
    <source>
        <dbReference type="EMBL" id="CCD15038.1"/>
    </source>
</evidence>
<sequence>MSTIDMHNPTCTTLLYVELYAAEQATRRKIHRETFSFFFFFFKNKNTMTVLRTLTRQRLMTEILVLIQMRNEYTCTVTVHNTLTPQMYIYIYILLTALRTSVFLPFLSDLVQFFFFLEDPLESACHLKDSNMCEKENEGKREHYPFFSLFFLAS</sequence>
<keyword evidence="1" id="KW-1133">Transmembrane helix</keyword>
<evidence type="ECO:0000313" key="3">
    <source>
        <dbReference type="Proteomes" id="UP000000702"/>
    </source>
</evidence>